<dbReference type="EMBL" id="GG657461">
    <property type="protein sequence ID" value="OAT10922.1"/>
    <property type="molecule type" value="Genomic_DNA"/>
</dbReference>
<dbReference type="EMBL" id="GG657461">
    <property type="protein sequence ID" value="OAT10923.1"/>
    <property type="molecule type" value="Genomic_DNA"/>
</dbReference>
<dbReference type="Proteomes" id="UP000002038">
    <property type="component" value="Unassembled WGS sequence"/>
</dbReference>
<dbReference type="EMBL" id="GG657461">
    <property type="protein sequence ID" value="OAT10921.1"/>
    <property type="molecule type" value="Genomic_DNA"/>
</dbReference>
<feature type="compositionally biased region" description="Polar residues" evidence="1">
    <location>
        <begin position="302"/>
        <end position="319"/>
    </location>
</feature>
<name>A0A179UT15_BLAGS</name>
<dbReference type="RefSeq" id="XP_031579576.1">
    <property type="nucleotide sequence ID" value="XM_031722733.1"/>
</dbReference>
<dbReference type="GeneID" id="8503347"/>
<feature type="region of interest" description="Disordered" evidence="1">
    <location>
        <begin position="73"/>
        <end position="115"/>
    </location>
</feature>
<accession>A0A179UT15</accession>
<feature type="region of interest" description="Disordered" evidence="1">
    <location>
        <begin position="302"/>
        <end position="379"/>
    </location>
</feature>
<keyword evidence="3" id="KW-1185">Reference proteome</keyword>
<dbReference type="VEuPathDB" id="FungiDB:BDBG_06694"/>
<dbReference type="RefSeq" id="XP_031579575.1">
    <property type="nucleotide sequence ID" value="XM_031722732.1"/>
</dbReference>
<sequence length="457" mass="51102">MDLHPKLMDEHRDHHNKNQPEGDNASIPQAWGKTPPNTGPKRESRALLARSVPSPSHSVHMRKIFQNASTSLHSTGHVLGSPSLRRANSPSGQKPDIHCTNTNKIPGRPSEDNHFSFTDQLPSPLLLHPVVSPNGSRWTMVPMADEPISSGFHSPSFPNRRITPELSNSQYLNRSKPKRVPLPPYQKKSPQMSLDEAKLAQRFQDTSISDVQSWLDGLYDEPSSNMHEYDDFPSISKAKKEEAVLGYNFPESQLATGHHYTSLLKSDKENMSPSPSNCGARFPNQHSSLPCKGSDIALSMEASPSASAQAHRSKFNPSTPVLVRKPHKCYTSPRSQRRGQISPTLPRSHFMLPPRRKKIRSSSSSLPQRSPPAYGRTPPFEVAEDEIHDFPEQRPPRTSYQEQMVLLPGLSDLSPHVTPFRKGKGPKRPRCPSYYDEDLLQDTQPEGKKGPLRNHQG</sequence>
<reference evidence="3" key="2">
    <citation type="journal article" date="2015" name="PLoS Genet.">
        <title>The dynamic genome and transcriptome of the human fungal pathogen Blastomyces and close relative Emmonsia.</title>
        <authorList>
            <person name="Munoz J.F."/>
            <person name="Gauthier G.M."/>
            <person name="Desjardins C.A."/>
            <person name="Gallo J.E."/>
            <person name="Holder J."/>
            <person name="Sullivan T.D."/>
            <person name="Marty A.J."/>
            <person name="Carmen J.C."/>
            <person name="Chen Z."/>
            <person name="Ding L."/>
            <person name="Gujja S."/>
            <person name="Magrini V."/>
            <person name="Misas E."/>
            <person name="Mitreva M."/>
            <person name="Priest M."/>
            <person name="Saif S."/>
            <person name="Whiston E.A."/>
            <person name="Young S."/>
            <person name="Zeng Q."/>
            <person name="Goldman W.E."/>
            <person name="Mardis E.R."/>
            <person name="Taylor J.W."/>
            <person name="McEwen J.G."/>
            <person name="Clay O.K."/>
            <person name="Klein B.S."/>
            <person name="Cuomo C.A."/>
        </authorList>
    </citation>
    <scope>NUCLEOTIDE SEQUENCE [LARGE SCALE GENOMIC DNA]</scope>
    <source>
        <strain evidence="3">SLH14081</strain>
    </source>
</reference>
<proteinExistence type="predicted"/>
<evidence type="ECO:0000256" key="1">
    <source>
        <dbReference type="SAM" id="MobiDB-lite"/>
    </source>
</evidence>
<feature type="compositionally biased region" description="Low complexity" evidence="1">
    <location>
        <begin position="361"/>
        <end position="372"/>
    </location>
</feature>
<feature type="compositionally biased region" description="Basic and acidic residues" evidence="1">
    <location>
        <begin position="1"/>
        <end position="20"/>
    </location>
</feature>
<feature type="region of interest" description="Disordered" evidence="1">
    <location>
        <begin position="1"/>
        <end position="45"/>
    </location>
</feature>
<evidence type="ECO:0000313" key="2">
    <source>
        <dbReference type="EMBL" id="OAT10923.1"/>
    </source>
</evidence>
<protein>
    <submittedName>
        <fullName evidence="2">Uncharacterized protein</fullName>
    </submittedName>
</protein>
<feature type="compositionally biased region" description="Basic residues" evidence="1">
    <location>
        <begin position="419"/>
        <end position="430"/>
    </location>
</feature>
<feature type="compositionally biased region" description="Polar residues" evidence="1">
    <location>
        <begin position="332"/>
        <end position="345"/>
    </location>
</feature>
<dbReference type="KEGG" id="bgh:BDBG_06694"/>
<evidence type="ECO:0000313" key="3">
    <source>
        <dbReference type="Proteomes" id="UP000002038"/>
    </source>
</evidence>
<organism evidence="2 3">
    <name type="scientific">Blastomyces gilchristii (strain SLH14081)</name>
    <name type="common">Blastomyces dermatitidis</name>
    <dbReference type="NCBI Taxonomy" id="559298"/>
    <lineage>
        <taxon>Eukaryota</taxon>
        <taxon>Fungi</taxon>
        <taxon>Dikarya</taxon>
        <taxon>Ascomycota</taxon>
        <taxon>Pezizomycotina</taxon>
        <taxon>Eurotiomycetes</taxon>
        <taxon>Eurotiomycetidae</taxon>
        <taxon>Onygenales</taxon>
        <taxon>Ajellomycetaceae</taxon>
        <taxon>Blastomyces</taxon>
    </lineage>
</organism>
<gene>
    <name evidence="2" type="ORF">BDBG_06694</name>
</gene>
<dbReference type="OrthoDB" id="5374548at2759"/>
<reference evidence="2" key="1">
    <citation type="submission" date="2009-02" db="EMBL/GenBank/DDBJ databases">
        <title>The Genome Sequence of Blastomyces dermatitidis strain SLH14081.</title>
        <authorList>
            <consortium name="The Broad Institute Genome Sequencing Platform"/>
            <consortium name="Broad Institute Microbial Sequencing Center."/>
            <person name="Champion M."/>
            <person name="Cuomo C."/>
            <person name="Ma L.-J."/>
            <person name="Henn M.R."/>
            <person name="Klein B."/>
            <person name="Goldman B."/>
            <person name="Young S."/>
            <person name="Kodira C.D."/>
            <person name="Zeng Q."/>
            <person name="Koehrsen M."/>
            <person name="Alvarado L."/>
            <person name="Berlin A.M."/>
            <person name="Heiman D.I."/>
            <person name="Hepburn T.A."/>
            <person name="Saif S."/>
            <person name="Shea T.D."/>
            <person name="Shenoy N."/>
            <person name="Sykes S."/>
            <person name="Galagan J."/>
            <person name="Nusbaum C."/>
            <person name="Birren B."/>
        </authorList>
    </citation>
    <scope>NUCLEOTIDE SEQUENCE</scope>
    <source>
        <strain evidence="2">SLH14081</strain>
    </source>
</reference>
<dbReference type="AlphaFoldDB" id="A0A179UT15"/>
<feature type="region of interest" description="Disordered" evidence="1">
    <location>
        <begin position="409"/>
        <end position="457"/>
    </location>
</feature>
<dbReference type="RefSeq" id="XP_002623255.2">
    <property type="nucleotide sequence ID" value="XM_002623209.2"/>
</dbReference>